<dbReference type="Pfam" id="PF18143">
    <property type="entry name" value="HAD_SAK_2"/>
    <property type="match status" value="1"/>
</dbReference>
<dbReference type="AlphaFoldDB" id="A0A1G7UH35"/>
<evidence type="ECO:0008006" key="3">
    <source>
        <dbReference type="Google" id="ProtNLM"/>
    </source>
</evidence>
<evidence type="ECO:0000313" key="1">
    <source>
        <dbReference type="EMBL" id="SDG46804.1"/>
    </source>
</evidence>
<gene>
    <name evidence="1" type="ORF">SAMN05421505_104256</name>
</gene>
<accession>A0A1G7UH35</accession>
<dbReference type="STRING" id="504805.SAMN05421505_104256"/>
<dbReference type="Proteomes" id="UP000198923">
    <property type="component" value="Unassembled WGS sequence"/>
</dbReference>
<keyword evidence="2" id="KW-1185">Reference proteome</keyword>
<organism evidence="1 2">
    <name type="scientific">Sinosporangium album</name>
    <dbReference type="NCBI Taxonomy" id="504805"/>
    <lineage>
        <taxon>Bacteria</taxon>
        <taxon>Bacillati</taxon>
        <taxon>Actinomycetota</taxon>
        <taxon>Actinomycetes</taxon>
        <taxon>Streptosporangiales</taxon>
        <taxon>Streptosporangiaceae</taxon>
        <taxon>Sinosporangium</taxon>
    </lineage>
</organism>
<proteinExistence type="predicted"/>
<dbReference type="EMBL" id="FNCN01000004">
    <property type="protein sequence ID" value="SDG46804.1"/>
    <property type="molecule type" value="Genomic_DNA"/>
</dbReference>
<sequence length="168" mass="18883">MVGMSERPLLLVDVDGVLNPLGRPSPEFRRYQCHVEGETYTVYLNSKHGTRLLALAVETGAELVWATTWEHWANDWIAPRIGLPALPVIKLPPNVRGEFGELFKTPAIAEYVAGRPFVWFDDQVWAADEDYLRAHPSVGDFLLVQVEPGAGLTATDLDYARNWLRDLP</sequence>
<reference evidence="1 2" key="1">
    <citation type="submission" date="2016-10" db="EMBL/GenBank/DDBJ databases">
        <authorList>
            <person name="de Groot N.N."/>
        </authorList>
    </citation>
    <scope>NUCLEOTIDE SEQUENCE [LARGE SCALE GENOMIC DNA]</scope>
    <source>
        <strain evidence="1 2">CPCC 201354</strain>
    </source>
</reference>
<name>A0A1G7UH35_9ACTN</name>
<evidence type="ECO:0000313" key="2">
    <source>
        <dbReference type="Proteomes" id="UP000198923"/>
    </source>
</evidence>
<protein>
    <recommendedName>
        <fullName evidence="3">Secreted protein</fullName>
    </recommendedName>
</protein>